<feature type="domain" description="Glucose-methanol-choline oxidoreductase N-terminal" evidence="4">
    <location>
        <begin position="128"/>
        <end position="151"/>
    </location>
</feature>
<dbReference type="SUPFAM" id="SSF51905">
    <property type="entry name" value="FAD/NAD(P)-binding domain"/>
    <property type="match status" value="1"/>
</dbReference>
<feature type="domain" description="Glucose-methanol-choline oxidoreductase N-terminal" evidence="5">
    <location>
        <begin position="306"/>
        <end position="320"/>
    </location>
</feature>
<dbReference type="GO" id="GO:0016614">
    <property type="term" value="F:oxidoreductase activity, acting on CH-OH group of donors"/>
    <property type="evidence" value="ECO:0007669"/>
    <property type="project" value="InterPro"/>
</dbReference>
<dbReference type="AlphaFoldDB" id="A0A9P0AB65"/>
<dbReference type="Pfam" id="PF00732">
    <property type="entry name" value="GMC_oxred_N"/>
    <property type="match status" value="1"/>
</dbReference>
<evidence type="ECO:0000313" key="7">
    <source>
        <dbReference type="Proteomes" id="UP001152759"/>
    </source>
</evidence>
<protein>
    <recommendedName>
        <fullName evidence="4 5">Glucose-methanol-choline oxidoreductase N-terminal domain-containing protein</fullName>
    </recommendedName>
</protein>
<dbReference type="GO" id="GO:0050660">
    <property type="term" value="F:flavin adenine dinucleotide binding"/>
    <property type="evidence" value="ECO:0007669"/>
    <property type="project" value="InterPro"/>
</dbReference>
<name>A0A9P0AB65_BEMTA</name>
<dbReference type="InterPro" id="IPR007867">
    <property type="entry name" value="GMC_OxRtase_C"/>
</dbReference>
<evidence type="ECO:0000256" key="1">
    <source>
        <dbReference type="ARBA" id="ARBA00010790"/>
    </source>
</evidence>
<keyword evidence="3" id="KW-0285">Flavoprotein</keyword>
<evidence type="ECO:0000256" key="2">
    <source>
        <dbReference type="PIRSR" id="PIRSR000137-2"/>
    </source>
</evidence>
<comment type="similarity">
    <text evidence="1 3">Belongs to the GMC oxidoreductase family.</text>
</comment>
<evidence type="ECO:0000259" key="5">
    <source>
        <dbReference type="PROSITE" id="PS00624"/>
    </source>
</evidence>
<reference evidence="6" key="1">
    <citation type="submission" date="2021-12" db="EMBL/GenBank/DDBJ databases">
        <authorList>
            <person name="King R."/>
        </authorList>
    </citation>
    <scope>NUCLEOTIDE SEQUENCE</scope>
</reference>
<dbReference type="Gene3D" id="3.50.50.60">
    <property type="entry name" value="FAD/NAD(P)-binding domain"/>
    <property type="match status" value="1"/>
</dbReference>
<sequence>MYSATLPGWQSSCFASLVAVALTLYNRLLPDPGSQLQDAQQLSAEYDFVIIGGGSAGGVLANRLSEVGNWTVLLLEAGGPETPQAQIPLLAGSLRDSTLDWQFRTAPPSAGQSYCLAMNDGVCKWPRGRVVGGSSVINFMLYVRGNPSDYDYWQHLGNHGWGYEQVKKYFLKSEDNSNPELLKTPYHAAGGYLSVQDAPFISQLAEVFLEAGRHLGYGVVDINGRNQTGFSVPQGTIRNGSRCSVAKAFLLPVRERPNLSVSMNSRVTRIGFDHRESTPRARSVFFVKDNKKHLVKSRKEIVLSAGTIGSPQILMLSGVGPKEHLKGLGIKMVKDLPVGDNLQDHLSVGSLTFRMDQPITLKPTDTQTPDSVLQYILEADGPLTSLGGVEGLAFINTKFADPSGDFPDIQFHFTPLSMYNSNNHPMGQAFNLRPDLFNNTPYANLQDENLFAILPLLLRPLSRGSVRLRSRDPFDHPLIDPNYLAEREDVEVLVEGMKAALRLVETPPFKALNATPLPWPFPGCDSHDIFSDEYLECTIRHFTMTFYHPTSTCAMGVVVDPRLRVLGLRGLRVVDASVMPTVPSGNTNAPTIMVAEKGADMIKEDWNS</sequence>
<comment type="cofactor">
    <cofactor evidence="2">
        <name>FAD</name>
        <dbReference type="ChEBI" id="CHEBI:57692"/>
    </cofactor>
</comment>
<proteinExistence type="inferred from homology"/>
<dbReference type="InterPro" id="IPR036188">
    <property type="entry name" value="FAD/NAD-bd_sf"/>
</dbReference>
<dbReference type="Proteomes" id="UP001152759">
    <property type="component" value="Chromosome 4"/>
</dbReference>
<dbReference type="InterPro" id="IPR000172">
    <property type="entry name" value="GMC_OxRdtase_N"/>
</dbReference>
<gene>
    <name evidence="6" type="ORF">BEMITA_LOCUS6996</name>
</gene>
<feature type="binding site" evidence="2">
    <location>
        <position position="130"/>
    </location>
    <ligand>
        <name>FAD</name>
        <dbReference type="ChEBI" id="CHEBI:57692"/>
    </ligand>
</feature>
<dbReference type="SUPFAM" id="SSF54373">
    <property type="entry name" value="FAD-linked reductases, C-terminal domain"/>
    <property type="match status" value="1"/>
</dbReference>
<dbReference type="PANTHER" id="PTHR11552:SF227">
    <property type="entry name" value="GLUCOSE DEHYDROGENASE [FAD, QUINONE]-LIKE PROTEIN"/>
    <property type="match status" value="1"/>
</dbReference>
<evidence type="ECO:0000256" key="3">
    <source>
        <dbReference type="RuleBase" id="RU003968"/>
    </source>
</evidence>
<dbReference type="Pfam" id="PF05199">
    <property type="entry name" value="GMC_oxred_C"/>
    <property type="match status" value="1"/>
</dbReference>
<dbReference type="PROSITE" id="PS00623">
    <property type="entry name" value="GMC_OXRED_1"/>
    <property type="match status" value="1"/>
</dbReference>
<dbReference type="EMBL" id="OU963865">
    <property type="protein sequence ID" value="CAH0388046.1"/>
    <property type="molecule type" value="Genomic_DNA"/>
</dbReference>
<dbReference type="PANTHER" id="PTHR11552">
    <property type="entry name" value="GLUCOSE-METHANOL-CHOLINE GMC OXIDOREDUCTASE"/>
    <property type="match status" value="1"/>
</dbReference>
<keyword evidence="7" id="KW-1185">Reference proteome</keyword>
<evidence type="ECO:0000313" key="6">
    <source>
        <dbReference type="EMBL" id="CAH0388046.1"/>
    </source>
</evidence>
<dbReference type="PROSITE" id="PS00624">
    <property type="entry name" value="GMC_OXRED_2"/>
    <property type="match status" value="1"/>
</dbReference>
<feature type="binding site" evidence="2">
    <location>
        <position position="267"/>
    </location>
    <ligand>
        <name>FAD</name>
        <dbReference type="ChEBI" id="CHEBI:57692"/>
    </ligand>
</feature>
<organism evidence="6 7">
    <name type="scientific">Bemisia tabaci</name>
    <name type="common">Sweetpotato whitefly</name>
    <name type="synonym">Aleurodes tabaci</name>
    <dbReference type="NCBI Taxonomy" id="7038"/>
    <lineage>
        <taxon>Eukaryota</taxon>
        <taxon>Metazoa</taxon>
        <taxon>Ecdysozoa</taxon>
        <taxon>Arthropoda</taxon>
        <taxon>Hexapoda</taxon>
        <taxon>Insecta</taxon>
        <taxon>Pterygota</taxon>
        <taxon>Neoptera</taxon>
        <taxon>Paraneoptera</taxon>
        <taxon>Hemiptera</taxon>
        <taxon>Sternorrhyncha</taxon>
        <taxon>Aleyrodoidea</taxon>
        <taxon>Aleyrodidae</taxon>
        <taxon>Aleyrodinae</taxon>
        <taxon>Bemisia</taxon>
    </lineage>
</organism>
<accession>A0A9P0AB65</accession>
<evidence type="ECO:0000259" key="4">
    <source>
        <dbReference type="PROSITE" id="PS00623"/>
    </source>
</evidence>
<dbReference type="InterPro" id="IPR012132">
    <property type="entry name" value="GMC_OxRdtase"/>
</dbReference>
<dbReference type="Gene3D" id="3.30.560.10">
    <property type="entry name" value="Glucose Oxidase, domain 3"/>
    <property type="match status" value="1"/>
</dbReference>
<dbReference type="PIRSF" id="PIRSF000137">
    <property type="entry name" value="Alcohol_oxidase"/>
    <property type="match status" value="1"/>
</dbReference>
<keyword evidence="2 3" id="KW-0274">FAD</keyword>